<dbReference type="GO" id="GO:0005975">
    <property type="term" value="P:carbohydrate metabolic process"/>
    <property type="evidence" value="ECO:0007669"/>
    <property type="project" value="InterPro"/>
</dbReference>
<dbReference type="AlphaFoldDB" id="A0A317GKL8"/>
<dbReference type="EMBL" id="QGHS01000021">
    <property type="protein sequence ID" value="PWT48422.1"/>
    <property type="molecule type" value="Genomic_DNA"/>
</dbReference>
<keyword evidence="1" id="KW-0479">Metal-binding</keyword>
<dbReference type="GO" id="GO:0046872">
    <property type="term" value="F:metal ion binding"/>
    <property type="evidence" value="ECO:0007669"/>
    <property type="project" value="UniProtKB-KW"/>
</dbReference>
<evidence type="ECO:0000259" key="3">
    <source>
        <dbReference type="PROSITE" id="PS51677"/>
    </source>
</evidence>
<evidence type="ECO:0000256" key="2">
    <source>
        <dbReference type="ARBA" id="ARBA00022801"/>
    </source>
</evidence>
<comment type="caution">
    <text evidence="4">The sequence shown here is derived from an EMBL/GenBank/DDBJ whole genome shotgun (WGS) entry which is preliminary data.</text>
</comment>
<dbReference type="GO" id="GO:0016020">
    <property type="term" value="C:membrane"/>
    <property type="evidence" value="ECO:0007669"/>
    <property type="project" value="TreeGrafter"/>
</dbReference>
<accession>A0A317GKL8</accession>
<feature type="domain" description="NodB homology" evidence="3">
    <location>
        <begin position="2"/>
        <end position="176"/>
    </location>
</feature>
<dbReference type="InterPro" id="IPR050248">
    <property type="entry name" value="Polysacc_deacetylase_ArnD"/>
</dbReference>
<evidence type="ECO:0000313" key="5">
    <source>
        <dbReference type="Proteomes" id="UP000245866"/>
    </source>
</evidence>
<dbReference type="Gene3D" id="3.20.20.370">
    <property type="entry name" value="Glycoside hydrolase/deacetylase"/>
    <property type="match status" value="1"/>
</dbReference>
<dbReference type="PROSITE" id="PS51677">
    <property type="entry name" value="NODB"/>
    <property type="match status" value="1"/>
</dbReference>
<evidence type="ECO:0000256" key="1">
    <source>
        <dbReference type="ARBA" id="ARBA00022723"/>
    </source>
</evidence>
<dbReference type="Proteomes" id="UP000245866">
    <property type="component" value="Unassembled WGS sequence"/>
</dbReference>
<dbReference type="PANTHER" id="PTHR10587">
    <property type="entry name" value="GLYCOSYL TRANSFERASE-RELATED"/>
    <property type="match status" value="1"/>
</dbReference>
<dbReference type="Pfam" id="PF01522">
    <property type="entry name" value="Polysacc_deac_1"/>
    <property type="match status" value="1"/>
</dbReference>
<evidence type="ECO:0000313" key="4">
    <source>
        <dbReference type="EMBL" id="PWT48422.1"/>
    </source>
</evidence>
<dbReference type="SUPFAM" id="SSF88713">
    <property type="entry name" value="Glycoside hydrolase/deacetylase"/>
    <property type="match status" value="1"/>
</dbReference>
<dbReference type="RefSeq" id="WP_134907021.1">
    <property type="nucleotide sequence ID" value="NZ_JAJAOX010000124.1"/>
</dbReference>
<gene>
    <name evidence="4" type="ORF">DKZ23_02955</name>
</gene>
<proteinExistence type="predicted"/>
<dbReference type="GO" id="GO:0016810">
    <property type="term" value="F:hydrolase activity, acting on carbon-nitrogen (but not peptide) bonds"/>
    <property type="evidence" value="ECO:0007669"/>
    <property type="project" value="InterPro"/>
</dbReference>
<sequence length="206" mass="23841">MKKVALTFDDGPWQATTPHVLEILKKYHIPATFMIWGEHAEKYPELLKEEAKCSLFTLGNHTYHHKDLTKLSIKEGKNEIAKNDEVIEKITGQQPEVIKPPFGSVNVDVLSYLNQPAIIWSLDTKSWDHDDKDKVLENIRQIHDGDIVLMHDFQPADSDAIEPLIKFLLKDGFTPVSLKELVWKDNFYNQQIIYSQDRFIIDDKEA</sequence>
<organism evidence="4 5">
    <name type="scientific">Limosilactobacillus reuteri</name>
    <name type="common">Lactobacillus reuteri</name>
    <dbReference type="NCBI Taxonomy" id="1598"/>
    <lineage>
        <taxon>Bacteria</taxon>
        <taxon>Bacillati</taxon>
        <taxon>Bacillota</taxon>
        <taxon>Bacilli</taxon>
        <taxon>Lactobacillales</taxon>
        <taxon>Lactobacillaceae</taxon>
        <taxon>Limosilactobacillus</taxon>
    </lineage>
</organism>
<keyword evidence="2" id="KW-0378">Hydrolase</keyword>
<dbReference type="InterPro" id="IPR002509">
    <property type="entry name" value="NODB_dom"/>
</dbReference>
<protein>
    <submittedName>
        <fullName evidence="4">Polysaccharide deacetylase family protein</fullName>
    </submittedName>
</protein>
<reference evidence="4 5" key="1">
    <citation type="journal article" date="2018" name="Front. Microbiol.">
        <title>Comparative Genomics of the Herbivore Gut Symbiont Lactobacillus reuteri Reveals Genetic Diversity and Lifestyle Adaptation.</title>
        <authorList>
            <person name="Zhao J."/>
        </authorList>
    </citation>
    <scope>NUCLEOTIDE SEQUENCE [LARGE SCALE GENOMIC DNA]</scope>
    <source>
        <strain evidence="4 5">LR12</strain>
    </source>
</reference>
<dbReference type="PANTHER" id="PTHR10587:SF133">
    <property type="entry name" value="CHITIN DEACETYLASE 1-RELATED"/>
    <property type="match status" value="1"/>
</dbReference>
<name>A0A317GKL8_LIMRT</name>
<dbReference type="InterPro" id="IPR011330">
    <property type="entry name" value="Glyco_hydro/deAcase_b/a-brl"/>
</dbReference>